<reference evidence="2" key="1">
    <citation type="submission" date="2019-03" db="EMBL/GenBank/DDBJ databases">
        <title>Single cell metagenomics reveals metabolic interactions within the superorganism composed of flagellate Streblomastix strix and complex community of Bacteroidetes bacteria on its surface.</title>
        <authorList>
            <person name="Treitli S.C."/>
            <person name="Kolisko M."/>
            <person name="Husnik F."/>
            <person name="Keeling P."/>
            <person name="Hampl V."/>
        </authorList>
    </citation>
    <scope>NUCLEOTIDE SEQUENCE</scope>
    <source>
        <strain evidence="2">STM</strain>
    </source>
</reference>
<protein>
    <submittedName>
        <fullName evidence="2">Uncharacterized protein</fullName>
    </submittedName>
</protein>
<sequence length="168" mass="19113">LITIAMLGIPFYGYGASSIVIGLLVLSALGIYLFSKKSTETYRVSARTMNVALLSIMMVIVGYSSYALIVIRSTANTPMDQNSPEDIFTLGEYLGREQYGTRPLFYGQAFSSRVALDLKGEYCEPRQKTEKAKYIRKLKQSPEEKDIYIEMPGRMDYEYAQNMFFPRM</sequence>
<feature type="non-terminal residue" evidence="2">
    <location>
        <position position="1"/>
    </location>
</feature>
<accession>A0A5J4P4F0</accession>
<keyword evidence="1" id="KW-1133">Transmembrane helix</keyword>
<keyword evidence="1" id="KW-0472">Membrane</keyword>
<keyword evidence="1" id="KW-0812">Transmembrane</keyword>
<feature type="transmembrane region" description="Helical" evidence="1">
    <location>
        <begin position="12"/>
        <end position="34"/>
    </location>
</feature>
<comment type="caution">
    <text evidence="2">The sequence shown here is derived from an EMBL/GenBank/DDBJ whole genome shotgun (WGS) entry which is preliminary data.</text>
</comment>
<feature type="non-terminal residue" evidence="2">
    <location>
        <position position="168"/>
    </location>
</feature>
<dbReference type="PANTHER" id="PTHR16214">
    <property type="entry name" value="TRANSMEMBRANE PROTEIN 260"/>
    <property type="match status" value="1"/>
</dbReference>
<gene>
    <name evidence="2" type="ORF">EZS27_044410</name>
</gene>
<dbReference type="EMBL" id="SNRY01011919">
    <property type="protein sequence ID" value="KAA6303948.1"/>
    <property type="molecule type" value="Genomic_DNA"/>
</dbReference>
<dbReference type="InterPro" id="IPR052724">
    <property type="entry name" value="GT117_domain-containing"/>
</dbReference>
<feature type="transmembrane region" description="Helical" evidence="1">
    <location>
        <begin position="46"/>
        <end position="69"/>
    </location>
</feature>
<dbReference type="AlphaFoldDB" id="A0A5J4P4F0"/>
<evidence type="ECO:0000313" key="2">
    <source>
        <dbReference type="EMBL" id="KAA6303948.1"/>
    </source>
</evidence>
<proteinExistence type="predicted"/>
<name>A0A5J4P4F0_9ZZZZ</name>
<evidence type="ECO:0000256" key="1">
    <source>
        <dbReference type="SAM" id="Phobius"/>
    </source>
</evidence>
<organism evidence="2">
    <name type="scientific">termite gut metagenome</name>
    <dbReference type="NCBI Taxonomy" id="433724"/>
    <lineage>
        <taxon>unclassified sequences</taxon>
        <taxon>metagenomes</taxon>
        <taxon>organismal metagenomes</taxon>
    </lineage>
</organism>
<dbReference type="PANTHER" id="PTHR16214:SF3">
    <property type="entry name" value="TRANSMEMBRANE PROTEIN 260"/>
    <property type="match status" value="1"/>
</dbReference>